<organism evidence="2">
    <name type="scientific">Caldilineaceae bacterium SB0675_bin_29</name>
    <dbReference type="NCBI Taxonomy" id="2605266"/>
    <lineage>
        <taxon>Bacteria</taxon>
        <taxon>Bacillati</taxon>
        <taxon>Chloroflexota</taxon>
        <taxon>Caldilineae</taxon>
        <taxon>Caldilineales</taxon>
        <taxon>Caldilineaceae</taxon>
    </lineage>
</organism>
<evidence type="ECO:0000259" key="1">
    <source>
        <dbReference type="Pfam" id="PF13635"/>
    </source>
</evidence>
<accession>A0A6B1FY47</accession>
<reference evidence="2" key="1">
    <citation type="submission" date="2019-09" db="EMBL/GenBank/DDBJ databases">
        <title>Characterisation of the sponge microbiome using genome-centric metagenomics.</title>
        <authorList>
            <person name="Engelberts J.P."/>
            <person name="Robbins S.J."/>
            <person name="De Goeij J.M."/>
            <person name="Aranda M."/>
            <person name="Bell S.C."/>
            <person name="Webster N.S."/>
        </authorList>
    </citation>
    <scope>NUCLEOTIDE SEQUENCE</scope>
    <source>
        <strain evidence="2">SB0675_bin_29</strain>
    </source>
</reference>
<dbReference type="InterPro" id="IPR025420">
    <property type="entry name" value="DUF4143"/>
</dbReference>
<dbReference type="AlphaFoldDB" id="A0A6B1FY47"/>
<dbReference type="PANTHER" id="PTHR43566">
    <property type="entry name" value="CONSERVED PROTEIN"/>
    <property type="match status" value="1"/>
</dbReference>
<name>A0A6B1FY47_9CHLR</name>
<dbReference type="Pfam" id="PF13635">
    <property type="entry name" value="DUF4143"/>
    <property type="match status" value="1"/>
</dbReference>
<comment type="caution">
    <text evidence="2">The sequence shown here is derived from an EMBL/GenBank/DDBJ whole genome shotgun (WGS) entry which is preliminary data.</text>
</comment>
<protein>
    <submittedName>
        <fullName evidence="2">DUF4143 domain-containing protein</fullName>
    </submittedName>
</protein>
<gene>
    <name evidence="2" type="ORF">F4148_04040</name>
</gene>
<dbReference type="PANTHER" id="PTHR43566:SF1">
    <property type="entry name" value="AAA+ ATPASE DOMAIN-CONTAINING PROTEIN"/>
    <property type="match status" value="1"/>
</dbReference>
<sequence length="251" mass="29208">MDVAESKRFLPEVDLADRVQRLLLTGGFPEAFLNPDEAQRLLNDRLDLVVRDDSRDLTRISSWRGVADLVELLRDRVGNPVKYDTLARDLRISPPTVRSWIELLEKLYIVFLLPPYSSRLSRSIRKEKRVFFFDCAAAYDDTQGAQLENLVACCLLKHIQFRKDTTGENWDLFYLRDKEKREVDFVVTLNRRVYSLIEVKKSDGAISNSLRYYTDRLKPKESIQLVLQLDRAREKDGIKTLPLGKWLESLG</sequence>
<evidence type="ECO:0000313" key="2">
    <source>
        <dbReference type="EMBL" id="MYH60948.1"/>
    </source>
</evidence>
<dbReference type="EMBL" id="VYDA01000151">
    <property type="protein sequence ID" value="MYH60948.1"/>
    <property type="molecule type" value="Genomic_DNA"/>
</dbReference>
<feature type="domain" description="DUF4143" evidence="1">
    <location>
        <begin position="52"/>
        <end position="202"/>
    </location>
</feature>
<proteinExistence type="predicted"/>